<keyword evidence="2" id="KW-1133">Transmembrane helix</keyword>
<proteinExistence type="predicted"/>
<feature type="transmembrane region" description="Helical" evidence="2">
    <location>
        <begin position="54"/>
        <end position="72"/>
    </location>
</feature>
<keyword evidence="2" id="KW-0472">Membrane</keyword>
<organism evidence="3 4">
    <name type="scientific">Sphingomonas leidyi</name>
    <dbReference type="NCBI Taxonomy" id="68569"/>
    <lineage>
        <taxon>Bacteria</taxon>
        <taxon>Pseudomonadati</taxon>
        <taxon>Pseudomonadota</taxon>
        <taxon>Alphaproteobacteria</taxon>
        <taxon>Sphingomonadales</taxon>
        <taxon>Sphingomonadaceae</taxon>
        <taxon>Sphingomonas</taxon>
    </lineage>
</organism>
<dbReference type="RefSeq" id="WP_167301272.1">
    <property type="nucleotide sequence ID" value="NZ_JAASQV010000005.1"/>
</dbReference>
<feature type="compositionally biased region" description="Basic and acidic residues" evidence="1">
    <location>
        <begin position="1"/>
        <end position="36"/>
    </location>
</feature>
<dbReference type="AlphaFoldDB" id="A0A7X5ZXX5"/>
<dbReference type="EMBL" id="JAASQV010000005">
    <property type="protein sequence ID" value="NIJ66958.1"/>
    <property type="molecule type" value="Genomic_DNA"/>
</dbReference>
<evidence type="ECO:0000256" key="1">
    <source>
        <dbReference type="SAM" id="MobiDB-lite"/>
    </source>
</evidence>
<name>A0A7X5ZXX5_9SPHN</name>
<evidence type="ECO:0000313" key="3">
    <source>
        <dbReference type="EMBL" id="NIJ66958.1"/>
    </source>
</evidence>
<gene>
    <name evidence="3" type="ORF">FHR20_003936</name>
</gene>
<keyword evidence="2" id="KW-0812">Transmembrane</keyword>
<evidence type="ECO:0000256" key="2">
    <source>
        <dbReference type="SAM" id="Phobius"/>
    </source>
</evidence>
<accession>A0A7X5ZXX5</accession>
<sequence>MIRKRQSGECRRYSRKPDSDMHRREALGYGRGRESPGRFPALRPRIPESLRKRFYTRLVLRLAVIQIVGVPFEGACFFN</sequence>
<evidence type="ECO:0000313" key="4">
    <source>
        <dbReference type="Proteomes" id="UP000564677"/>
    </source>
</evidence>
<dbReference type="Proteomes" id="UP000564677">
    <property type="component" value="Unassembled WGS sequence"/>
</dbReference>
<comment type="caution">
    <text evidence="3">The sequence shown here is derived from an EMBL/GenBank/DDBJ whole genome shotgun (WGS) entry which is preliminary data.</text>
</comment>
<reference evidence="3 4" key="1">
    <citation type="submission" date="2020-03" db="EMBL/GenBank/DDBJ databases">
        <title>Genomic Encyclopedia of Type Strains, Phase IV (KMG-IV): sequencing the most valuable type-strain genomes for metagenomic binning, comparative biology and taxonomic classification.</title>
        <authorList>
            <person name="Goeker M."/>
        </authorList>
    </citation>
    <scope>NUCLEOTIDE SEQUENCE [LARGE SCALE GENOMIC DNA]</scope>
    <source>
        <strain evidence="3 4">DSM 4733</strain>
    </source>
</reference>
<protein>
    <submittedName>
        <fullName evidence="3">Uncharacterized protein</fullName>
    </submittedName>
</protein>
<feature type="region of interest" description="Disordered" evidence="1">
    <location>
        <begin position="1"/>
        <end position="40"/>
    </location>
</feature>
<keyword evidence="4" id="KW-1185">Reference proteome</keyword>